<proteinExistence type="inferred from homology"/>
<feature type="transmembrane region" description="Helical" evidence="6">
    <location>
        <begin position="558"/>
        <end position="581"/>
    </location>
</feature>
<feature type="transmembrane region" description="Helical" evidence="6">
    <location>
        <begin position="411"/>
        <end position="433"/>
    </location>
</feature>
<comment type="similarity">
    <text evidence="6">Belongs to the ferroportin (FP) (TC 2.A.100) family. SLC40A subfamily.</text>
</comment>
<name>A0A0E0PH39_ORYRU</name>
<keyword evidence="4 6" id="KW-1133">Transmembrane helix</keyword>
<dbReference type="OMA" id="FDHTENT"/>
<evidence type="ECO:0000313" key="8">
    <source>
        <dbReference type="EnsemblPlants" id="ORUFI05G02350.1"/>
    </source>
</evidence>
<evidence type="ECO:0000256" key="3">
    <source>
        <dbReference type="ARBA" id="ARBA00022692"/>
    </source>
</evidence>
<comment type="caution">
    <text evidence="6">Lacks conserved residue(s) required for the propagation of feature annotation.</text>
</comment>
<evidence type="ECO:0000256" key="7">
    <source>
        <dbReference type="SAM" id="MobiDB-lite"/>
    </source>
</evidence>
<dbReference type="eggNOG" id="KOG2601">
    <property type="taxonomic scope" value="Eukaryota"/>
</dbReference>
<accession>A0A0E0PH39</accession>
<dbReference type="Pfam" id="PF06963">
    <property type="entry name" value="FPN1"/>
    <property type="match status" value="1"/>
</dbReference>
<feature type="transmembrane region" description="Helical" evidence="6">
    <location>
        <begin position="261"/>
        <end position="282"/>
    </location>
</feature>
<dbReference type="GO" id="GO:0005381">
    <property type="term" value="F:iron ion transmembrane transporter activity"/>
    <property type="evidence" value="ECO:0007669"/>
    <property type="project" value="UniProtKB-UniRule"/>
</dbReference>
<reference evidence="8" key="2">
    <citation type="submission" date="2015-06" db="UniProtKB">
        <authorList>
            <consortium name="EnsemblPlants"/>
        </authorList>
    </citation>
    <scope>IDENTIFICATION</scope>
</reference>
<evidence type="ECO:0000313" key="9">
    <source>
        <dbReference type="Proteomes" id="UP000008022"/>
    </source>
</evidence>
<feature type="transmembrane region" description="Helical" evidence="6">
    <location>
        <begin position="521"/>
        <end position="546"/>
    </location>
</feature>
<protein>
    <recommendedName>
        <fullName evidence="6">Solute carrier family 40 member</fullName>
    </recommendedName>
</protein>
<keyword evidence="6" id="KW-0406">Ion transport</keyword>
<comment type="subcellular location">
    <subcellularLocation>
        <location evidence="1 6">Membrane</location>
        <topology evidence="1 6">Multi-pass membrane protein</topology>
    </subcellularLocation>
</comment>
<keyword evidence="5 6" id="KW-0472">Membrane</keyword>
<evidence type="ECO:0000256" key="4">
    <source>
        <dbReference type="ARBA" id="ARBA00022989"/>
    </source>
</evidence>
<feature type="transmembrane region" description="Helical" evidence="6">
    <location>
        <begin position="230"/>
        <end position="249"/>
    </location>
</feature>
<keyword evidence="9" id="KW-1185">Reference proteome</keyword>
<dbReference type="Proteomes" id="UP000008022">
    <property type="component" value="Unassembled WGS sequence"/>
</dbReference>
<evidence type="ECO:0000256" key="5">
    <source>
        <dbReference type="ARBA" id="ARBA00023136"/>
    </source>
</evidence>
<feature type="compositionally biased region" description="Low complexity" evidence="7">
    <location>
        <begin position="1"/>
        <end position="11"/>
    </location>
</feature>
<organism evidence="8 9">
    <name type="scientific">Oryza rufipogon</name>
    <name type="common">Brownbeard rice</name>
    <name type="synonym">Asian wild rice</name>
    <dbReference type="NCBI Taxonomy" id="4529"/>
    <lineage>
        <taxon>Eukaryota</taxon>
        <taxon>Viridiplantae</taxon>
        <taxon>Streptophyta</taxon>
        <taxon>Embryophyta</taxon>
        <taxon>Tracheophyta</taxon>
        <taxon>Spermatophyta</taxon>
        <taxon>Magnoliopsida</taxon>
        <taxon>Liliopsida</taxon>
        <taxon>Poales</taxon>
        <taxon>Poaceae</taxon>
        <taxon>BOP clade</taxon>
        <taxon>Oryzoideae</taxon>
        <taxon>Oryzeae</taxon>
        <taxon>Oryzinae</taxon>
        <taxon>Oryza</taxon>
    </lineage>
</organism>
<dbReference type="AlphaFoldDB" id="A0A0E0PH39"/>
<dbReference type="Gramene" id="ORUFI05G02350.1">
    <property type="protein sequence ID" value="ORUFI05G02350.1"/>
    <property type="gene ID" value="ORUFI05G02350"/>
</dbReference>
<dbReference type="HOGENOM" id="CLU_033119_1_0_1"/>
<comment type="function">
    <text evidence="6">May be involved in iron transport and iron homeostasis.</text>
</comment>
<sequence length="639" mass="66134">MPASMSMSKLLSPPPTSPPALARSSGRRVAPPPVPHFPFPLPYCNSRRRLTSRRVFATSCSSSDSDHAPSTSSTALAGAGDDLSAGVTQEREGVLPFVQLSSGIVLRTEEQSLLGDDAPAKASAASSFASPDEINGGCREDDHLGETPAYPAAMNALYAACLAGNATEQLWNFTWPAAVAVLHPASLLPVAVLGFFTKLVVFAAGPLVGELISSLPRIPAYRSLAAIQTAAHLVSAATITYAFAVHRAAAVATASLLLRPWFAVLVVSTAVDRLACVALGIIAERDFVVQLAGAGRPVALANANATLSRVDLLCETVGASIFALLLSKNDPLTCIKLSCVISLCQLPLLIFLCGEMNRLADGIFDHTENTISHATAPTSSFSIGKTVAEAVDTVRNGWSEYMRQPVLPASLAYVLVCFNVALAPGALMTTFLIHQGEMTRMVTIADIIIIKLLLCVRPSVIGAFGGSSAAVGILATFATARLVKELGILKAGAAGLIAQSALLGAAVVVYLTGAVSRRAGALFAFLGLIVASRAGHVAYSAIGLQVVQTGNPASKAKLIGATEIAVASLAELAMMAVAVVASDASHFGALAALSATAVAAATGMYCRWLANPSGSDELRRIFPSQKLEGKLKMPRPGET</sequence>
<reference evidence="9" key="1">
    <citation type="submission" date="2013-06" db="EMBL/GenBank/DDBJ databases">
        <authorList>
            <person name="Zhao Q."/>
        </authorList>
    </citation>
    <scope>NUCLEOTIDE SEQUENCE</scope>
    <source>
        <strain evidence="9">cv. W1943</strain>
    </source>
</reference>
<feature type="region of interest" description="Disordered" evidence="7">
    <location>
        <begin position="59"/>
        <end position="79"/>
    </location>
</feature>
<dbReference type="STRING" id="4529.A0A0E0PH39"/>
<evidence type="ECO:0000256" key="6">
    <source>
        <dbReference type="RuleBase" id="RU365065"/>
    </source>
</evidence>
<keyword evidence="3 6" id="KW-0812">Transmembrane</keyword>
<feature type="transmembrane region" description="Helical" evidence="6">
    <location>
        <begin position="187"/>
        <end position="209"/>
    </location>
</feature>
<dbReference type="EnsemblPlants" id="ORUFI05G02350.1">
    <property type="protein sequence ID" value="ORUFI05G02350.1"/>
    <property type="gene ID" value="ORUFI05G02350"/>
</dbReference>
<feature type="transmembrane region" description="Helical" evidence="6">
    <location>
        <begin position="587"/>
        <end position="610"/>
    </location>
</feature>
<feature type="transmembrane region" description="Helical" evidence="6">
    <location>
        <begin position="460"/>
        <end position="480"/>
    </location>
</feature>
<evidence type="ECO:0000256" key="1">
    <source>
        <dbReference type="ARBA" id="ARBA00004141"/>
    </source>
</evidence>
<feature type="region of interest" description="Disordered" evidence="7">
    <location>
        <begin position="1"/>
        <end position="37"/>
    </location>
</feature>
<keyword evidence="2 6" id="KW-0813">Transport</keyword>
<dbReference type="PANTHER" id="PTHR11660">
    <property type="entry name" value="SOLUTE CARRIER FAMILY 40 MEMBER"/>
    <property type="match status" value="1"/>
</dbReference>
<dbReference type="InterPro" id="IPR009716">
    <property type="entry name" value="Ferroportin-1"/>
</dbReference>
<evidence type="ECO:0000256" key="2">
    <source>
        <dbReference type="ARBA" id="ARBA00022448"/>
    </source>
</evidence>
<feature type="transmembrane region" description="Helical" evidence="6">
    <location>
        <begin position="492"/>
        <end position="515"/>
    </location>
</feature>
<dbReference type="PANTHER" id="PTHR11660:SF51">
    <property type="entry name" value="SOLUTE CARRIER FAMILY 40 MEMBER 3, CHLOROPLASTIC"/>
    <property type="match status" value="1"/>
</dbReference>
<dbReference type="GO" id="GO:0016020">
    <property type="term" value="C:membrane"/>
    <property type="evidence" value="ECO:0007669"/>
    <property type="project" value="UniProtKB-SubCell"/>
</dbReference>